<feature type="transmembrane region" description="Helical" evidence="2">
    <location>
        <begin position="107"/>
        <end position="129"/>
    </location>
</feature>
<comment type="similarity">
    <text evidence="1">Belongs to the bacterial sugar transferase family.</text>
</comment>
<dbReference type="AlphaFoldDB" id="A0A2N1PTS7"/>
<organism evidence="4 5">
    <name type="scientific">Candidatus Wallbacteria bacterium HGW-Wallbacteria-1</name>
    <dbReference type="NCBI Taxonomy" id="2013854"/>
    <lineage>
        <taxon>Bacteria</taxon>
        <taxon>Candidatus Walliibacteriota</taxon>
    </lineage>
</organism>
<evidence type="ECO:0000313" key="5">
    <source>
        <dbReference type="Proteomes" id="UP000233256"/>
    </source>
</evidence>
<dbReference type="GO" id="GO:0016780">
    <property type="term" value="F:phosphotransferase activity, for other substituted phosphate groups"/>
    <property type="evidence" value="ECO:0007669"/>
    <property type="project" value="TreeGrafter"/>
</dbReference>
<feature type="domain" description="Bacterial sugar transferase" evidence="3">
    <location>
        <begin position="318"/>
        <end position="495"/>
    </location>
</feature>
<name>A0A2N1PTS7_9BACT</name>
<dbReference type="Proteomes" id="UP000233256">
    <property type="component" value="Unassembled WGS sequence"/>
</dbReference>
<comment type="caution">
    <text evidence="4">The sequence shown here is derived from an EMBL/GenBank/DDBJ whole genome shotgun (WGS) entry which is preliminary data.</text>
</comment>
<dbReference type="InterPro" id="IPR003362">
    <property type="entry name" value="Bact_transf"/>
</dbReference>
<dbReference type="PANTHER" id="PTHR30576">
    <property type="entry name" value="COLANIC BIOSYNTHESIS UDP-GLUCOSE LIPID CARRIER TRANSFERASE"/>
    <property type="match status" value="1"/>
</dbReference>
<feature type="transmembrane region" description="Helical" evidence="2">
    <location>
        <begin position="324"/>
        <end position="347"/>
    </location>
</feature>
<feature type="transmembrane region" description="Helical" evidence="2">
    <location>
        <begin position="83"/>
        <end position="101"/>
    </location>
</feature>
<evidence type="ECO:0000313" key="4">
    <source>
        <dbReference type="EMBL" id="PKK91755.1"/>
    </source>
</evidence>
<dbReference type="Pfam" id="PF02397">
    <property type="entry name" value="Bac_transf"/>
    <property type="match status" value="1"/>
</dbReference>
<keyword evidence="2" id="KW-0472">Membrane</keyword>
<sequence length="501" mass="55312">MKTGFTMAGLTAIADIIVMVLSFFGAFHLRNLLALHPAHHGVLLEDYEAFLIYVVLIWLVFLKTCGAYGLYGRSGQEDIARPVAAASLNSTTVMMAATFLIKDYDLSRMIFLLFAAMTCMWLLLIRIIFRRVFGAMRKRGTGLVNCLLVGCPADVERVSQRLLNPVFGLCPLGLVLPMKSEAAGMESGSVPADLQPHSSSITGPMAIPGTSATSLIPTVSGDFVELSIESIPVLGTVDGLRGLIGQTGAEEVVFLPGAVETQELFSLRSTIASTGVAMSIIPDPESMVPTATDIKFFDGLMAIEVLPGRDRGPYRLVKRFFDMIFALGVLILTAPLMLLVAFAIRILDGSPVLFRQRRIGKCGREFTIYKFRTMQTQADAYETSPRNRQDPRLTGLGRLLRRFCLDEMPQFMNVLLGDMSVVGPRPEMPFIVDGYDELARRRLEVLPGITGMWQVYGRERMAFIHEDIKFDIYYVENQSLLLDLEIILATIPVMFLGKGSV</sequence>
<protein>
    <recommendedName>
        <fullName evidence="3">Bacterial sugar transferase domain-containing protein</fullName>
    </recommendedName>
</protein>
<evidence type="ECO:0000259" key="3">
    <source>
        <dbReference type="Pfam" id="PF02397"/>
    </source>
</evidence>
<dbReference type="PANTHER" id="PTHR30576:SF10">
    <property type="entry name" value="SLL5057 PROTEIN"/>
    <property type="match status" value="1"/>
</dbReference>
<keyword evidence="2" id="KW-1133">Transmembrane helix</keyword>
<gene>
    <name evidence="4" type="ORF">CVV64_03575</name>
</gene>
<reference evidence="4 5" key="1">
    <citation type="journal article" date="2017" name="ISME J.">
        <title>Potential for microbial H2 and metal transformations associated with novel bacteria and archaea in deep terrestrial subsurface sediments.</title>
        <authorList>
            <person name="Hernsdorf A.W."/>
            <person name="Amano Y."/>
            <person name="Miyakawa K."/>
            <person name="Ise K."/>
            <person name="Suzuki Y."/>
            <person name="Anantharaman K."/>
            <person name="Probst A."/>
            <person name="Burstein D."/>
            <person name="Thomas B.C."/>
            <person name="Banfield J.F."/>
        </authorList>
    </citation>
    <scope>NUCLEOTIDE SEQUENCE [LARGE SCALE GENOMIC DNA]</scope>
    <source>
        <strain evidence="4">HGW-Wallbacteria-1</strain>
    </source>
</reference>
<proteinExistence type="inferred from homology"/>
<keyword evidence="2" id="KW-0812">Transmembrane</keyword>
<feature type="transmembrane region" description="Helical" evidence="2">
    <location>
        <begin position="7"/>
        <end position="29"/>
    </location>
</feature>
<evidence type="ECO:0000256" key="1">
    <source>
        <dbReference type="ARBA" id="ARBA00006464"/>
    </source>
</evidence>
<evidence type="ECO:0000256" key="2">
    <source>
        <dbReference type="SAM" id="Phobius"/>
    </source>
</evidence>
<accession>A0A2N1PTS7</accession>
<dbReference type="EMBL" id="PGXC01000002">
    <property type="protein sequence ID" value="PKK91755.1"/>
    <property type="molecule type" value="Genomic_DNA"/>
</dbReference>
<feature type="transmembrane region" description="Helical" evidence="2">
    <location>
        <begin position="49"/>
        <end position="71"/>
    </location>
</feature>